<dbReference type="RefSeq" id="XP_005775976.1">
    <property type="nucleotide sequence ID" value="XM_005775919.1"/>
</dbReference>
<organism evidence="1 2">
    <name type="scientific">Emiliania huxleyi (strain CCMP1516)</name>
    <dbReference type="NCBI Taxonomy" id="280463"/>
    <lineage>
        <taxon>Eukaryota</taxon>
        <taxon>Haptista</taxon>
        <taxon>Haptophyta</taxon>
        <taxon>Prymnesiophyceae</taxon>
        <taxon>Isochrysidales</taxon>
        <taxon>Noelaerhabdaceae</taxon>
        <taxon>Emiliania</taxon>
    </lineage>
</organism>
<proteinExistence type="predicted"/>
<evidence type="ECO:0000313" key="2">
    <source>
        <dbReference type="Proteomes" id="UP000013827"/>
    </source>
</evidence>
<sequence>MGAAAGAAAGEAAEGGEAAASLLGRGDLPPVAAGHPLLLEAATKRTCEGGGAAAGTKET</sequence>
<protein>
    <submittedName>
        <fullName evidence="1">Uncharacterized protein</fullName>
    </submittedName>
</protein>
<dbReference type="PaxDb" id="2903-EOD23547"/>
<dbReference type="HOGENOM" id="CLU_2965703_0_0_1"/>
<keyword evidence="2" id="KW-1185">Reference proteome</keyword>
<name>A0A0D3JJ62_EMIH1</name>
<accession>A0A0D3JJ62</accession>
<evidence type="ECO:0000313" key="1">
    <source>
        <dbReference type="EnsemblProtists" id="EOD23547"/>
    </source>
</evidence>
<dbReference type="EnsemblProtists" id="EOD23547">
    <property type="protein sequence ID" value="EOD23547"/>
    <property type="gene ID" value="EMIHUDRAFT_444082"/>
</dbReference>
<dbReference type="AlphaFoldDB" id="A0A0D3JJ62"/>
<reference evidence="1" key="2">
    <citation type="submission" date="2024-10" db="UniProtKB">
        <authorList>
            <consortium name="EnsemblProtists"/>
        </authorList>
    </citation>
    <scope>IDENTIFICATION</scope>
</reference>
<dbReference type="GeneID" id="17269093"/>
<dbReference type="Proteomes" id="UP000013827">
    <property type="component" value="Unassembled WGS sequence"/>
</dbReference>
<reference evidence="2" key="1">
    <citation type="journal article" date="2013" name="Nature">
        <title>Pan genome of the phytoplankton Emiliania underpins its global distribution.</title>
        <authorList>
            <person name="Read B.A."/>
            <person name="Kegel J."/>
            <person name="Klute M.J."/>
            <person name="Kuo A."/>
            <person name="Lefebvre S.C."/>
            <person name="Maumus F."/>
            <person name="Mayer C."/>
            <person name="Miller J."/>
            <person name="Monier A."/>
            <person name="Salamov A."/>
            <person name="Young J."/>
            <person name="Aguilar M."/>
            <person name="Claverie J.M."/>
            <person name="Frickenhaus S."/>
            <person name="Gonzalez K."/>
            <person name="Herman E.K."/>
            <person name="Lin Y.C."/>
            <person name="Napier J."/>
            <person name="Ogata H."/>
            <person name="Sarno A.F."/>
            <person name="Shmutz J."/>
            <person name="Schroeder D."/>
            <person name="de Vargas C."/>
            <person name="Verret F."/>
            <person name="von Dassow P."/>
            <person name="Valentin K."/>
            <person name="Van de Peer Y."/>
            <person name="Wheeler G."/>
            <person name="Dacks J.B."/>
            <person name="Delwiche C.F."/>
            <person name="Dyhrman S.T."/>
            <person name="Glockner G."/>
            <person name="John U."/>
            <person name="Richards T."/>
            <person name="Worden A.Z."/>
            <person name="Zhang X."/>
            <person name="Grigoriev I.V."/>
            <person name="Allen A.E."/>
            <person name="Bidle K."/>
            <person name="Borodovsky M."/>
            <person name="Bowler C."/>
            <person name="Brownlee C."/>
            <person name="Cock J.M."/>
            <person name="Elias M."/>
            <person name="Gladyshev V.N."/>
            <person name="Groth M."/>
            <person name="Guda C."/>
            <person name="Hadaegh A."/>
            <person name="Iglesias-Rodriguez M.D."/>
            <person name="Jenkins J."/>
            <person name="Jones B.M."/>
            <person name="Lawson T."/>
            <person name="Leese F."/>
            <person name="Lindquist E."/>
            <person name="Lobanov A."/>
            <person name="Lomsadze A."/>
            <person name="Malik S.B."/>
            <person name="Marsh M.E."/>
            <person name="Mackinder L."/>
            <person name="Mock T."/>
            <person name="Mueller-Roeber B."/>
            <person name="Pagarete A."/>
            <person name="Parker M."/>
            <person name="Probert I."/>
            <person name="Quesneville H."/>
            <person name="Raines C."/>
            <person name="Rensing S.A."/>
            <person name="Riano-Pachon D.M."/>
            <person name="Richier S."/>
            <person name="Rokitta S."/>
            <person name="Shiraiwa Y."/>
            <person name="Soanes D.M."/>
            <person name="van der Giezen M."/>
            <person name="Wahlund T.M."/>
            <person name="Williams B."/>
            <person name="Wilson W."/>
            <person name="Wolfe G."/>
            <person name="Wurch L.L."/>
        </authorList>
    </citation>
    <scope>NUCLEOTIDE SEQUENCE</scope>
</reference>
<dbReference type="KEGG" id="ehx:EMIHUDRAFT_444082"/>